<protein>
    <recommendedName>
        <fullName evidence="4">DUF4760 domain-containing protein</fullName>
    </recommendedName>
</protein>
<keyword evidence="1" id="KW-1133">Transmembrane helix</keyword>
<dbReference type="AlphaFoldDB" id="A0A1B2LXH4"/>
<evidence type="ECO:0000313" key="3">
    <source>
        <dbReference type="Proteomes" id="UP000093391"/>
    </source>
</evidence>
<keyword evidence="3" id="KW-1185">Reference proteome</keyword>
<proteinExistence type="predicted"/>
<dbReference type="KEGG" id="ala:BFG52_03950"/>
<organism evidence="2 3">
    <name type="scientific">Acinetobacter larvae</name>
    <dbReference type="NCBI Taxonomy" id="1789224"/>
    <lineage>
        <taxon>Bacteria</taxon>
        <taxon>Pseudomonadati</taxon>
        <taxon>Pseudomonadota</taxon>
        <taxon>Gammaproteobacteria</taxon>
        <taxon>Moraxellales</taxon>
        <taxon>Moraxellaceae</taxon>
        <taxon>Acinetobacter</taxon>
    </lineage>
</organism>
<sequence length="166" mass="19077">MGLNIDWGAIATLFAAFIASATALYISNQWNNQKGREVVADESKHAIKDLLELIKIAYFIRASEYNILEYESNFNRFKGLAETISLSILYLDDSVDMKNLAISYQHLFSVVDRIIALKNSDHWNDQHPEFLAEIDLTVEQLKTEAMNVINILGPYSAYRVEFKFKY</sequence>
<gene>
    <name evidence="2" type="ORF">BFG52_03950</name>
</gene>
<evidence type="ECO:0000313" key="2">
    <source>
        <dbReference type="EMBL" id="AOA57589.1"/>
    </source>
</evidence>
<dbReference type="OrthoDB" id="1242975at2"/>
<name>A0A1B2LXH4_9GAMM</name>
<evidence type="ECO:0000256" key="1">
    <source>
        <dbReference type="SAM" id="Phobius"/>
    </source>
</evidence>
<feature type="transmembrane region" description="Helical" evidence="1">
    <location>
        <begin position="6"/>
        <end position="26"/>
    </location>
</feature>
<accession>A0A1B2LXH4</accession>
<keyword evidence="1" id="KW-0472">Membrane</keyword>
<evidence type="ECO:0008006" key="4">
    <source>
        <dbReference type="Google" id="ProtNLM"/>
    </source>
</evidence>
<dbReference type="RefSeq" id="WP_067552897.1">
    <property type="nucleotide sequence ID" value="NZ_CP016895.1"/>
</dbReference>
<keyword evidence="1" id="KW-0812">Transmembrane</keyword>
<dbReference type="Proteomes" id="UP000093391">
    <property type="component" value="Chromosome"/>
</dbReference>
<reference evidence="2 3" key="1">
    <citation type="submission" date="2016-08" db="EMBL/GenBank/DDBJ databases">
        <authorList>
            <person name="Seilhamer J.J."/>
        </authorList>
    </citation>
    <scope>NUCLEOTIDE SEQUENCE [LARGE SCALE GENOMIC DNA]</scope>
    <source>
        <strain evidence="2 3">BRTC-1</strain>
    </source>
</reference>
<dbReference type="EMBL" id="CP016895">
    <property type="protein sequence ID" value="AOA57589.1"/>
    <property type="molecule type" value="Genomic_DNA"/>
</dbReference>